<dbReference type="GO" id="GO:0005886">
    <property type="term" value="C:plasma membrane"/>
    <property type="evidence" value="ECO:0007669"/>
    <property type="project" value="TreeGrafter"/>
</dbReference>
<dbReference type="GO" id="GO:0098542">
    <property type="term" value="P:defense response to other organism"/>
    <property type="evidence" value="ECO:0007669"/>
    <property type="project" value="InterPro"/>
</dbReference>
<dbReference type="Proteomes" id="UP000623129">
    <property type="component" value="Unassembled WGS sequence"/>
</dbReference>
<dbReference type="EMBL" id="SWLB01000010">
    <property type="protein sequence ID" value="KAF3333212.1"/>
    <property type="molecule type" value="Genomic_DNA"/>
</dbReference>
<comment type="subcellular location">
    <subcellularLocation>
        <location evidence="1">Membrane</location>
    </subcellularLocation>
</comment>
<evidence type="ECO:0000313" key="5">
    <source>
        <dbReference type="EMBL" id="KAF3333212.1"/>
    </source>
</evidence>
<comment type="caution">
    <text evidence="5">The sequence shown here is derived from an EMBL/GenBank/DDBJ whole genome shotgun (WGS) entry which is preliminary data.</text>
</comment>
<feature type="region of interest" description="Disordered" evidence="3">
    <location>
        <begin position="1"/>
        <end position="49"/>
    </location>
</feature>
<dbReference type="PANTHER" id="PTHR31234:SF35">
    <property type="entry name" value="LATE EMBRYOGENESIS ABUNDANT (LEA) HYDROXYPROLINE-RICH GLYCOPROTEIN FAMILY"/>
    <property type="match status" value="1"/>
</dbReference>
<evidence type="ECO:0000256" key="3">
    <source>
        <dbReference type="SAM" id="MobiDB-lite"/>
    </source>
</evidence>
<proteinExistence type="predicted"/>
<dbReference type="InterPro" id="IPR044839">
    <property type="entry name" value="NDR1-like"/>
</dbReference>
<evidence type="ECO:0000256" key="1">
    <source>
        <dbReference type="ARBA" id="ARBA00004370"/>
    </source>
</evidence>
<gene>
    <name evidence="5" type="ORF">FCM35_KLT00903</name>
</gene>
<accession>A0A833R4B4</accession>
<keyword evidence="6" id="KW-1185">Reference proteome</keyword>
<feature type="compositionally biased region" description="Low complexity" evidence="3">
    <location>
        <begin position="30"/>
        <end position="44"/>
    </location>
</feature>
<evidence type="ECO:0000313" key="6">
    <source>
        <dbReference type="Proteomes" id="UP000623129"/>
    </source>
</evidence>
<evidence type="ECO:0000256" key="2">
    <source>
        <dbReference type="ARBA" id="ARBA00023136"/>
    </source>
</evidence>
<keyword evidence="4" id="KW-1133">Transmembrane helix</keyword>
<reference evidence="5" key="1">
    <citation type="submission" date="2020-01" db="EMBL/GenBank/DDBJ databases">
        <title>Genome sequence of Kobresia littledalei, the first chromosome-level genome in the family Cyperaceae.</title>
        <authorList>
            <person name="Qu G."/>
        </authorList>
    </citation>
    <scope>NUCLEOTIDE SEQUENCE</scope>
    <source>
        <strain evidence="5">C.B.Clarke</strain>
        <tissue evidence="5">Leaf</tissue>
    </source>
</reference>
<organism evidence="5 6">
    <name type="scientific">Carex littledalei</name>
    <dbReference type="NCBI Taxonomy" id="544730"/>
    <lineage>
        <taxon>Eukaryota</taxon>
        <taxon>Viridiplantae</taxon>
        <taxon>Streptophyta</taxon>
        <taxon>Embryophyta</taxon>
        <taxon>Tracheophyta</taxon>
        <taxon>Spermatophyta</taxon>
        <taxon>Magnoliopsida</taxon>
        <taxon>Liliopsida</taxon>
        <taxon>Poales</taxon>
        <taxon>Cyperaceae</taxon>
        <taxon>Cyperoideae</taxon>
        <taxon>Cariceae</taxon>
        <taxon>Carex</taxon>
        <taxon>Carex subgen. Euthyceras</taxon>
    </lineage>
</organism>
<protein>
    <submittedName>
        <fullName evidence="5">Protein YLS9</fullName>
    </submittedName>
</protein>
<sequence>MATKPPMAAKPVLQKPPGYRDPGAPPVKPPQQLRLPSHLPPSLRHPGKRRHRNHRRSICCCILFFLLCALLLLSIAAALSYLYFQPRFPSFHLQSLNATRLRISSSDSLDVAISAKIITWNPNTKIGIVFGEGVGHLTAEDQDGDVELGNGQLTGFFLREKSAGSMVVQAGESGVLLDDAVAQRMRNGYKGSGIKVKVEVEVGIGVRVKGKNMWKVPVKAACAPMRLKVMGKKGGGASVGAMVKCQLYLFRWSVNLIN</sequence>
<keyword evidence="2 4" id="KW-0472">Membrane</keyword>
<dbReference type="PANTHER" id="PTHR31234">
    <property type="entry name" value="LATE EMBRYOGENESIS ABUNDANT (LEA) HYDROXYPROLINE-RICH GLYCOPROTEIN FAMILY"/>
    <property type="match status" value="1"/>
</dbReference>
<name>A0A833R4B4_9POAL</name>
<evidence type="ECO:0000256" key="4">
    <source>
        <dbReference type="SAM" id="Phobius"/>
    </source>
</evidence>
<keyword evidence="4" id="KW-0812">Transmembrane</keyword>
<dbReference type="AlphaFoldDB" id="A0A833R4B4"/>
<dbReference type="OrthoDB" id="777695at2759"/>
<feature type="transmembrane region" description="Helical" evidence="4">
    <location>
        <begin position="58"/>
        <end position="84"/>
    </location>
</feature>